<dbReference type="SUPFAM" id="SSF47413">
    <property type="entry name" value="lambda repressor-like DNA-binding domains"/>
    <property type="match status" value="1"/>
</dbReference>
<dbReference type="Gene3D" id="1.10.260.40">
    <property type="entry name" value="lambda repressor-like DNA-binding domains"/>
    <property type="match status" value="1"/>
</dbReference>
<dbReference type="PROSITE" id="PS50943">
    <property type="entry name" value="HTH_CROC1"/>
    <property type="match status" value="1"/>
</dbReference>
<dbReference type="InterPro" id="IPR010982">
    <property type="entry name" value="Lambda_DNA-bd_dom_sf"/>
</dbReference>
<dbReference type="Pfam" id="PF01381">
    <property type="entry name" value="HTH_3"/>
    <property type="match status" value="1"/>
</dbReference>
<name>A6WZU2_BRUA4</name>
<dbReference type="GO" id="GO:0003677">
    <property type="term" value="F:DNA binding"/>
    <property type="evidence" value="ECO:0007669"/>
    <property type="project" value="InterPro"/>
</dbReference>
<dbReference type="Proteomes" id="UP000002301">
    <property type="component" value="Chromosome 1"/>
</dbReference>
<reference evidence="2 3" key="1">
    <citation type="journal article" date="2011" name="J. Bacteriol.">
        <title>Genome of Ochrobactrum anthropi ATCC 49188 T, a versatile opportunistic pathogen and symbiont of several eukaryotic hosts.</title>
        <authorList>
            <person name="Chain P.S."/>
            <person name="Lang D.M."/>
            <person name="Comerci D.J."/>
            <person name="Malfatti S.A."/>
            <person name="Vergez L.M."/>
            <person name="Shin M."/>
            <person name="Ugalde R.A."/>
            <person name="Garcia E."/>
            <person name="Tolmasky M.E."/>
        </authorList>
    </citation>
    <scope>NUCLEOTIDE SEQUENCE [LARGE SCALE GENOMIC DNA]</scope>
    <source>
        <strain evidence="3">ATCC 49188 / DSM 6882 / CCUG 24695 / JCM 21032 / LMG 3331 / NBRC 15819 / NCTC 12168 / Alc 37</strain>
    </source>
</reference>
<accession>A6WZU2</accession>
<organism evidence="2 3">
    <name type="scientific">Brucella anthropi (strain ATCC 49188 / DSM 6882 / CCUG 24695 / JCM 21032 / LMG 3331 / NBRC 15819 / NCTC 12168 / Alc 37)</name>
    <name type="common">Ochrobactrum anthropi</name>
    <dbReference type="NCBI Taxonomy" id="439375"/>
    <lineage>
        <taxon>Bacteria</taxon>
        <taxon>Pseudomonadati</taxon>
        <taxon>Pseudomonadota</taxon>
        <taxon>Alphaproteobacteria</taxon>
        <taxon>Hyphomicrobiales</taxon>
        <taxon>Brucellaceae</taxon>
        <taxon>Brucella/Ochrobactrum group</taxon>
        <taxon>Brucella</taxon>
    </lineage>
</organism>
<evidence type="ECO:0000313" key="3">
    <source>
        <dbReference type="Proteomes" id="UP000002301"/>
    </source>
</evidence>
<dbReference type="AlphaFoldDB" id="A6WZU2"/>
<feature type="domain" description="HTH cro/C1-type" evidence="1">
    <location>
        <begin position="23"/>
        <end position="53"/>
    </location>
</feature>
<dbReference type="EMBL" id="CP000758">
    <property type="protein sequence ID" value="ABS14496.1"/>
    <property type="molecule type" value="Genomic_DNA"/>
</dbReference>
<dbReference type="KEGG" id="oan:Oant_1780"/>
<dbReference type="STRING" id="439375.Oant_1780"/>
<protein>
    <recommendedName>
        <fullName evidence="1">HTH cro/C1-type domain-containing protein</fullName>
    </recommendedName>
</protein>
<proteinExistence type="predicted"/>
<gene>
    <name evidence="2" type="ordered locus">Oant_1780</name>
</gene>
<dbReference type="HOGENOM" id="CLU_2602543_0_0_5"/>
<sequence length="79" mass="8637">MFEKEKIMTSVKIDVQERHPAGFKSRRETLGLTQEELAASAGISVQELDSLENTPANSGSYNFANAVKVEQALAQAEPK</sequence>
<evidence type="ECO:0000259" key="1">
    <source>
        <dbReference type="PROSITE" id="PS50943"/>
    </source>
</evidence>
<evidence type="ECO:0000313" key="2">
    <source>
        <dbReference type="EMBL" id="ABS14496.1"/>
    </source>
</evidence>
<keyword evidence="3" id="KW-1185">Reference proteome</keyword>
<dbReference type="RefSeq" id="WP_012091780.1">
    <property type="nucleotide sequence ID" value="NC_009667.1"/>
</dbReference>
<dbReference type="InterPro" id="IPR001387">
    <property type="entry name" value="Cro/C1-type_HTH"/>
</dbReference>
<dbReference type="CDD" id="cd00093">
    <property type="entry name" value="HTH_XRE"/>
    <property type="match status" value="1"/>
</dbReference>